<dbReference type="GO" id="GO:0004843">
    <property type="term" value="F:cysteine-type deubiquitinase activity"/>
    <property type="evidence" value="ECO:0007669"/>
    <property type="project" value="InterPro"/>
</dbReference>
<evidence type="ECO:0000259" key="4">
    <source>
        <dbReference type="PROSITE" id="PS50235"/>
    </source>
</evidence>
<feature type="region of interest" description="Disordered" evidence="2">
    <location>
        <begin position="1005"/>
        <end position="1038"/>
    </location>
</feature>
<feature type="region of interest" description="Disordered" evidence="2">
    <location>
        <begin position="241"/>
        <end position="352"/>
    </location>
</feature>
<dbReference type="FunCoup" id="A0A0E1RZN4">
    <property type="interactions" value="134"/>
</dbReference>
<dbReference type="PROSITE" id="PS00972">
    <property type="entry name" value="USP_1"/>
    <property type="match status" value="1"/>
</dbReference>
<dbReference type="InterPro" id="IPR050185">
    <property type="entry name" value="Ub_carboxyl-term_hydrolase"/>
</dbReference>
<dbReference type="InterPro" id="IPR038765">
    <property type="entry name" value="Papain-like_cys_pep_sf"/>
</dbReference>
<reference evidence="6" key="1">
    <citation type="journal article" date="2009" name="Genome Res.">
        <title>Comparative genomic analyses of the human fungal pathogens Coccidioides and their relatives.</title>
        <authorList>
            <person name="Sharpton T.J."/>
            <person name="Stajich J.E."/>
            <person name="Rounsley S.D."/>
            <person name="Gardner M.J."/>
            <person name="Wortman J.R."/>
            <person name="Jordar V.S."/>
            <person name="Maiti R."/>
            <person name="Kodira C.D."/>
            <person name="Neafsey D.E."/>
            <person name="Zeng Q."/>
            <person name="Hung C.-Y."/>
            <person name="McMahan C."/>
            <person name="Muszewska A."/>
            <person name="Grynberg M."/>
            <person name="Mandel M.A."/>
            <person name="Kellner E.M."/>
            <person name="Barker B.M."/>
            <person name="Galgiani J.N."/>
            <person name="Orbach M.J."/>
            <person name="Kirkland T.N."/>
            <person name="Cole G.T."/>
            <person name="Henn M.R."/>
            <person name="Birren B.W."/>
            <person name="Taylor J.W."/>
        </authorList>
    </citation>
    <scope>NUCLEOTIDE SEQUENCE [LARGE SCALE GENOMIC DNA]</scope>
    <source>
        <strain evidence="6">RS</strain>
    </source>
</reference>
<dbReference type="FunFam" id="3.90.70.10:FF:000125">
    <property type="entry name" value="Ubiquitin C-terminal hydrolase, putative"/>
    <property type="match status" value="1"/>
</dbReference>
<evidence type="ECO:0000259" key="3">
    <source>
        <dbReference type="PROSITE" id="PS50206"/>
    </source>
</evidence>
<comment type="similarity">
    <text evidence="1">Belongs to the peptidase C19 family.</text>
</comment>
<dbReference type="InParanoid" id="A0A0E1RZN4"/>
<dbReference type="EMBL" id="GG704911">
    <property type="protein sequence ID" value="EAS35873.2"/>
    <property type="molecule type" value="Genomic_DNA"/>
</dbReference>
<dbReference type="Pfam" id="PF00581">
    <property type="entry name" value="Rhodanese"/>
    <property type="match status" value="1"/>
</dbReference>
<reference evidence="6" key="2">
    <citation type="journal article" date="2010" name="Genome Res.">
        <title>Population genomic sequencing of Coccidioides fungi reveals recent hybridization and transposon control.</title>
        <authorList>
            <person name="Neafsey D.E."/>
            <person name="Barker B.M."/>
            <person name="Sharpton T.J."/>
            <person name="Stajich J.E."/>
            <person name="Park D.J."/>
            <person name="Whiston E."/>
            <person name="Hung C.-Y."/>
            <person name="McMahan C."/>
            <person name="White J."/>
            <person name="Sykes S."/>
            <person name="Heiman D."/>
            <person name="Young S."/>
            <person name="Zeng Q."/>
            <person name="Abouelleil A."/>
            <person name="Aftuck L."/>
            <person name="Bessette D."/>
            <person name="Brown A."/>
            <person name="FitzGerald M."/>
            <person name="Lui A."/>
            <person name="Macdonald J.P."/>
            <person name="Priest M."/>
            <person name="Orbach M.J."/>
            <person name="Galgiani J.N."/>
            <person name="Kirkland T.N."/>
            <person name="Cole G.T."/>
            <person name="Birren B.W."/>
            <person name="Henn M.R."/>
            <person name="Taylor J.W."/>
            <person name="Rounsley S.D."/>
        </authorList>
    </citation>
    <scope>GENOME REANNOTATION</scope>
    <source>
        <strain evidence="6">RS</strain>
    </source>
</reference>
<keyword evidence="6" id="KW-1185">Reference proteome</keyword>
<dbReference type="PANTHER" id="PTHR21646">
    <property type="entry name" value="UBIQUITIN CARBOXYL-TERMINAL HYDROLASE"/>
    <property type="match status" value="1"/>
</dbReference>
<dbReference type="VEuPathDB" id="FungiDB:CIMG_01227"/>
<dbReference type="InterPro" id="IPR001394">
    <property type="entry name" value="Peptidase_C19_UCH"/>
</dbReference>
<accession>A0A0E1RZN4</accession>
<dbReference type="AlphaFoldDB" id="A0A0E1RZN4"/>
<name>A0A0E1RZN4_COCIM</name>
<gene>
    <name evidence="5" type="ORF">CIMG_01227</name>
</gene>
<feature type="region of interest" description="Disordered" evidence="2">
    <location>
        <begin position="132"/>
        <end position="227"/>
    </location>
</feature>
<evidence type="ECO:0000313" key="6">
    <source>
        <dbReference type="Proteomes" id="UP000001261"/>
    </source>
</evidence>
<dbReference type="Pfam" id="PF00443">
    <property type="entry name" value="UCH"/>
    <property type="match status" value="1"/>
</dbReference>
<feature type="compositionally biased region" description="Basic and acidic residues" evidence="2">
    <location>
        <begin position="166"/>
        <end position="178"/>
    </location>
</feature>
<dbReference type="Gene3D" id="3.90.70.10">
    <property type="entry name" value="Cysteine proteinases"/>
    <property type="match status" value="1"/>
</dbReference>
<dbReference type="GO" id="GO:0016579">
    <property type="term" value="P:protein deubiquitination"/>
    <property type="evidence" value="ECO:0007669"/>
    <property type="project" value="InterPro"/>
</dbReference>
<feature type="compositionally biased region" description="Polar residues" evidence="2">
    <location>
        <begin position="1021"/>
        <end position="1038"/>
    </location>
</feature>
<dbReference type="Gene3D" id="1.20.58.80">
    <property type="entry name" value="Phosphotransferase system, lactose/cellobiose-type IIA subunit"/>
    <property type="match status" value="1"/>
</dbReference>
<feature type="compositionally biased region" description="Polar residues" evidence="2">
    <location>
        <begin position="135"/>
        <end position="155"/>
    </location>
</feature>
<dbReference type="SUPFAM" id="SSF52821">
    <property type="entry name" value="Rhodanese/Cell cycle control phosphatase"/>
    <property type="match status" value="1"/>
</dbReference>
<feature type="domain" description="USP" evidence="4">
    <location>
        <begin position="736"/>
        <end position="1114"/>
    </location>
</feature>
<dbReference type="FunFam" id="3.40.250.10:FF:000055">
    <property type="entry name" value="Ubiquitin C-terminal hydrolase, putative"/>
    <property type="match status" value="1"/>
</dbReference>
<dbReference type="PROSITE" id="PS50206">
    <property type="entry name" value="RHODANESE_3"/>
    <property type="match status" value="1"/>
</dbReference>
<sequence length="1117" mass="125565">MRGAVADNNVAGPHFGDQAGIGPDVTHRQYLDMKSLQDMAASLNLNGDVPLNELVRISEDAIQKSKILAQQGQLDLALVQYLRASDVVINVIPNHPDFSYMNRHHPRWAGQFSGLMMAVNSQHATMENIKRKLSSQHNPSYGHESSQSRPNSGGYNASPILPSESSRYEAAQDPRDIPIRMPSPSSFQCSPTIPAILQMPGSPSRKIKPEVKPKPENLMGKPTEEKTTMRDPLTQRFAELRNSHIKRTPIDYSGTTLNNGTWAPPSADSHTSQPLSHSRPRSALDPPPPRPLGPREMNSHRTDPPAPPPKVPISSVEPSLPRVPSPAYSPVTTVPSQPPPNPPRTSVDSIRPVSCRQSSSWMGVSNETLTVVDDNPYRSRTPNGMNAEGELRNNTADMTVGESISAEDLLQFLRKYDILLIDVRPRDQYDSGHIYSKSIICIEPVILKENMSAEELEDRLVISPEAEQSLFSKRNEFDLIVYYDQNTSDPSYLSGSPASSAVPHLRALYDTLYEFNMYKPLKYGRQPAFLVGGLDAWVDLVGQQSLSTTHTAAIMHSVRARKPVPGKYQPLRRMPTASANSSWEVKKRRLREFKPLNPEEERAWLEKAKTEEIDPSSYGAGDGVITEEPEDLESAEAELSSSFVHSYEDFLRRFPEPGDIRQSMAGLPMTDHQSTQFHEPLIAHPSRPPPAVPRPSYSGVTDGRHIQPSFARQASATKHALYKASSPLDRIKLPRTGLVNFGSTCYMNSIIQSLSATTELTKFFFNNHFHTVVQKNWKGSQGVLPGLYANLVRSLWKNDVEVIRPTSFRKFIGRLNSEWAGSQQQDAKEFFDVLVDCLHEDLNVNWQRTPLRPLTTEQEMRRERMPIHQVSGIEWNRYCHREFSYISSLFAGQHASRLRCTTCRRTSTTYEAFYSISVEIPPSGKGDIYQCLRSYCQEEMLSGDEVWKCPHCRTEREATKQIILTRAPQFLVLHFKRFSASHRQQARKIHTPVYFPLSGLDMTPFMIQPPSTPPSQPQPNGNPAQTSAVSQSQTELSPNDLATSSPFIYNAYAVVRHLGSTIHEGHYISLVRDANRDCWRKFDDHRVTDFQPGNPGSSDCLQSEQAYLVFYERAPRN</sequence>
<evidence type="ECO:0000256" key="1">
    <source>
        <dbReference type="ARBA" id="ARBA00009085"/>
    </source>
</evidence>
<keyword evidence="5" id="KW-0378">Hydrolase</keyword>
<dbReference type="InterPro" id="IPR001763">
    <property type="entry name" value="Rhodanese-like_dom"/>
</dbReference>
<dbReference type="PROSITE" id="PS50235">
    <property type="entry name" value="USP_3"/>
    <property type="match status" value="1"/>
</dbReference>
<dbReference type="Proteomes" id="UP000001261">
    <property type="component" value="Unassembled WGS sequence"/>
</dbReference>
<evidence type="ECO:0000313" key="5">
    <source>
        <dbReference type="EMBL" id="EAS35873.2"/>
    </source>
</evidence>
<dbReference type="CDD" id="cd02674">
    <property type="entry name" value="Peptidase_C19R"/>
    <property type="match status" value="1"/>
</dbReference>
<evidence type="ECO:0000256" key="2">
    <source>
        <dbReference type="SAM" id="MobiDB-lite"/>
    </source>
</evidence>
<dbReference type="Gene3D" id="3.40.250.10">
    <property type="entry name" value="Rhodanese-like domain"/>
    <property type="match status" value="1"/>
</dbReference>
<dbReference type="STRING" id="246410.A0A0E1RZN4"/>
<dbReference type="SMART" id="SM00450">
    <property type="entry name" value="RHOD"/>
    <property type="match status" value="1"/>
</dbReference>
<organism evidence="5 6">
    <name type="scientific">Coccidioides immitis (strain RS)</name>
    <name type="common">Valley fever fungus</name>
    <dbReference type="NCBI Taxonomy" id="246410"/>
    <lineage>
        <taxon>Eukaryota</taxon>
        <taxon>Fungi</taxon>
        <taxon>Dikarya</taxon>
        <taxon>Ascomycota</taxon>
        <taxon>Pezizomycotina</taxon>
        <taxon>Eurotiomycetes</taxon>
        <taxon>Eurotiomycetidae</taxon>
        <taxon>Onygenales</taxon>
        <taxon>Onygenaceae</taxon>
        <taxon>Coccidioides</taxon>
    </lineage>
</organism>
<dbReference type="RefSeq" id="XP_001247456.2">
    <property type="nucleotide sequence ID" value="XM_001247455.2"/>
</dbReference>
<dbReference type="InterPro" id="IPR018200">
    <property type="entry name" value="USP_CS"/>
</dbReference>
<dbReference type="KEGG" id="cim:CIMG_01227"/>
<dbReference type="InterPro" id="IPR036873">
    <property type="entry name" value="Rhodanese-like_dom_sf"/>
</dbReference>
<dbReference type="OrthoDB" id="292964at2759"/>
<dbReference type="OMA" id="PFVHTYE"/>
<protein>
    <submittedName>
        <fullName evidence="5">Ubiquitin C-terminal hydrolase</fullName>
    </submittedName>
</protein>
<dbReference type="InterPro" id="IPR028889">
    <property type="entry name" value="USP"/>
</dbReference>
<dbReference type="PANTHER" id="PTHR21646:SF23">
    <property type="entry name" value="UBIQUITIN CARBOXYL-TERMINAL HYDROLASE USP2"/>
    <property type="match status" value="1"/>
</dbReference>
<dbReference type="GeneID" id="4566182"/>
<dbReference type="SUPFAM" id="SSF54001">
    <property type="entry name" value="Cysteine proteinases"/>
    <property type="match status" value="1"/>
</dbReference>
<proteinExistence type="inferred from homology"/>
<feature type="domain" description="Rhodanese" evidence="3">
    <location>
        <begin position="414"/>
        <end position="546"/>
    </location>
</feature>